<comment type="caution">
    <text evidence="3">The sequence shown here is derived from an EMBL/GenBank/DDBJ whole genome shotgun (WGS) entry which is preliminary data.</text>
</comment>
<dbReference type="Proteomes" id="UP001363151">
    <property type="component" value="Unassembled WGS sequence"/>
</dbReference>
<feature type="compositionally biased region" description="Basic and acidic residues" evidence="1">
    <location>
        <begin position="170"/>
        <end position="179"/>
    </location>
</feature>
<organism evidence="3 4">
    <name type="scientific">Aureococcus anophagefferens</name>
    <name type="common">Harmful bloom alga</name>
    <dbReference type="NCBI Taxonomy" id="44056"/>
    <lineage>
        <taxon>Eukaryota</taxon>
        <taxon>Sar</taxon>
        <taxon>Stramenopiles</taxon>
        <taxon>Ochrophyta</taxon>
        <taxon>Pelagophyceae</taxon>
        <taxon>Pelagomonadales</taxon>
        <taxon>Pelagomonadaceae</taxon>
        <taxon>Aureococcus</taxon>
    </lineage>
</organism>
<feature type="compositionally biased region" description="Low complexity" evidence="1">
    <location>
        <begin position="205"/>
        <end position="214"/>
    </location>
</feature>
<feature type="region of interest" description="Disordered" evidence="1">
    <location>
        <begin position="150"/>
        <end position="214"/>
    </location>
</feature>
<dbReference type="InterPro" id="IPR036249">
    <property type="entry name" value="Thioredoxin-like_sf"/>
</dbReference>
<proteinExistence type="predicted"/>
<evidence type="ECO:0000313" key="3">
    <source>
        <dbReference type="EMBL" id="KAK7231935.1"/>
    </source>
</evidence>
<evidence type="ECO:0000256" key="1">
    <source>
        <dbReference type="SAM" id="MobiDB-lite"/>
    </source>
</evidence>
<keyword evidence="2" id="KW-0732">Signal</keyword>
<protein>
    <recommendedName>
        <fullName evidence="5">Thioredoxin domain-containing protein</fullName>
    </recommendedName>
</protein>
<dbReference type="SUPFAM" id="SSF52833">
    <property type="entry name" value="Thioredoxin-like"/>
    <property type="match status" value="1"/>
</dbReference>
<reference evidence="3 4" key="1">
    <citation type="submission" date="2024-03" db="EMBL/GenBank/DDBJ databases">
        <title>Aureococcus anophagefferens CCMP1851 and Kratosvirus quantuckense: Draft genome of a second virus-susceptible host strain in the model system.</title>
        <authorList>
            <person name="Chase E."/>
            <person name="Truchon A.R."/>
            <person name="Schepens W."/>
            <person name="Wilhelm S.W."/>
        </authorList>
    </citation>
    <scope>NUCLEOTIDE SEQUENCE [LARGE SCALE GENOMIC DNA]</scope>
    <source>
        <strain evidence="3 4">CCMP1851</strain>
    </source>
</reference>
<evidence type="ECO:0000313" key="4">
    <source>
        <dbReference type="Proteomes" id="UP001363151"/>
    </source>
</evidence>
<evidence type="ECO:0008006" key="5">
    <source>
        <dbReference type="Google" id="ProtNLM"/>
    </source>
</evidence>
<feature type="signal peptide" evidence="2">
    <location>
        <begin position="1"/>
        <end position="17"/>
    </location>
</feature>
<feature type="chain" id="PRO_5046185069" description="Thioredoxin domain-containing protein" evidence="2">
    <location>
        <begin position="18"/>
        <end position="214"/>
    </location>
</feature>
<evidence type="ECO:0000256" key="2">
    <source>
        <dbReference type="SAM" id="SignalP"/>
    </source>
</evidence>
<keyword evidence="4" id="KW-1185">Reference proteome</keyword>
<sequence length="214" mass="23172">MMRRLVAFVALAALPRGAPLSLREVAGAPLRLVGLGGREEPYLVEFYGIMCEQCDEMLGPMRRLEKKLGTKILKYEVWNDPAAYKLMQFLDKTPAGRSQCGGLPFFYNRKTGAVVCGATTEANLEDWAAGRKHAVVLTPPPSPDQIKVQGRVTGAKARQQRVANEKKRKAVEDMRDRQLEPGAAAGLGSKLPANPRLPKGLKPLGGDPAADAAP</sequence>
<dbReference type="EMBL" id="JBBJCI010000372">
    <property type="protein sequence ID" value="KAK7231935.1"/>
    <property type="molecule type" value="Genomic_DNA"/>
</dbReference>
<gene>
    <name evidence="3" type="ORF">SO694_00083043</name>
</gene>
<accession>A0ABR1FJC9</accession>
<name>A0ABR1FJC9_AURAN</name>